<dbReference type="AlphaFoldDB" id="A0A0F8X125"/>
<comment type="caution">
    <text evidence="1">The sequence shown here is derived from an EMBL/GenBank/DDBJ whole genome shotgun (WGS) entry which is preliminary data.</text>
</comment>
<proteinExistence type="predicted"/>
<gene>
    <name evidence="1" type="ORF">LCGC14_3084050</name>
</gene>
<dbReference type="EMBL" id="LAZR01065960">
    <property type="protein sequence ID" value="KKK54505.1"/>
    <property type="molecule type" value="Genomic_DNA"/>
</dbReference>
<accession>A0A0F8X125</accession>
<reference evidence="1" key="1">
    <citation type="journal article" date="2015" name="Nature">
        <title>Complex archaea that bridge the gap between prokaryotes and eukaryotes.</title>
        <authorList>
            <person name="Spang A."/>
            <person name="Saw J.H."/>
            <person name="Jorgensen S.L."/>
            <person name="Zaremba-Niedzwiedzka K."/>
            <person name="Martijn J."/>
            <person name="Lind A.E."/>
            <person name="van Eijk R."/>
            <person name="Schleper C."/>
            <person name="Guy L."/>
            <person name="Ettema T.J."/>
        </authorList>
    </citation>
    <scope>NUCLEOTIDE SEQUENCE</scope>
</reference>
<protein>
    <submittedName>
        <fullName evidence="1">Uncharacterized protein</fullName>
    </submittedName>
</protein>
<name>A0A0F8X125_9ZZZZ</name>
<sequence>MPICPDKDCQGELEENVSFHYKCLKCGQNWVNTEYFIKWLGKRY</sequence>
<organism evidence="1">
    <name type="scientific">marine sediment metagenome</name>
    <dbReference type="NCBI Taxonomy" id="412755"/>
    <lineage>
        <taxon>unclassified sequences</taxon>
        <taxon>metagenomes</taxon>
        <taxon>ecological metagenomes</taxon>
    </lineage>
</organism>
<evidence type="ECO:0000313" key="1">
    <source>
        <dbReference type="EMBL" id="KKK54505.1"/>
    </source>
</evidence>